<protein>
    <submittedName>
        <fullName evidence="1">Uncharacterized protein</fullName>
    </submittedName>
</protein>
<evidence type="ECO:0000313" key="1">
    <source>
        <dbReference type="EMBL" id="KAJ7715512.1"/>
    </source>
</evidence>
<proteinExistence type="predicted"/>
<sequence length="197" mass="23128">MPHLIQPSNETILGFHPLKELYLLNKHQRTLPFRGDLTLPYVYEVPTEFNIGGELITLPVTEYVHRRDINLEWAEIKAFLLDGTIPVRYGPRVTADGIIHEPMNEDNFRKLVRRFYLLLTPIRPWLFEHGTRLPVDTARRGFTEAVNRLLMVHGGQTLREMPWRELATAVQRANNSWHIDTEIRVHATQLELRHTWP</sequence>
<dbReference type="EMBL" id="JARJLG010000347">
    <property type="protein sequence ID" value="KAJ7715512.1"/>
    <property type="molecule type" value="Genomic_DNA"/>
</dbReference>
<dbReference type="Proteomes" id="UP001215280">
    <property type="component" value="Unassembled WGS sequence"/>
</dbReference>
<gene>
    <name evidence="1" type="ORF">DFH07DRAFT_1014738</name>
</gene>
<evidence type="ECO:0000313" key="2">
    <source>
        <dbReference type="Proteomes" id="UP001215280"/>
    </source>
</evidence>
<keyword evidence="2" id="KW-1185">Reference proteome</keyword>
<organism evidence="1 2">
    <name type="scientific">Mycena maculata</name>
    <dbReference type="NCBI Taxonomy" id="230809"/>
    <lineage>
        <taxon>Eukaryota</taxon>
        <taxon>Fungi</taxon>
        <taxon>Dikarya</taxon>
        <taxon>Basidiomycota</taxon>
        <taxon>Agaricomycotina</taxon>
        <taxon>Agaricomycetes</taxon>
        <taxon>Agaricomycetidae</taxon>
        <taxon>Agaricales</taxon>
        <taxon>Marasmiineae</taxon>
        <taxon>Mycenaceae</taxon>
        <taxon>Mycena</taxon>
    </lineage>
</organism>
<dbReference type="AlphaFoldDB" id="A0AAD7H964"/>
<comment type="caution">
    <text evidence="1">The sequence shown here is derived from an EMBL/GenBank/DDBJ whole genome shotgun (WGS) entry which is preliminary data.</text>
</comment>
<name>A0AAD7H964_9AGAR</name>
<accession>A0AAD7H964</accession>
<reference evidence="1" key="1">
    <citation type="submission" date="2023-03" db="EMBL/GenBank/DDBJ databases">
        <title>Massive genome expansion in bonnet fungi (Mycena s.s.) driven by repeated elements and novel gene families across ecological guilds.</title>
        <authorList>
            <consortium name="Lawrence Berkeley National Laboratory"/>
            <person name="Harder C.B."/>
            <person name="Miyauchi S."/>
            <person name="Viragh M."/>
            <person name="Kuo A."/>
            <person name="Thoen E."/>
            <person name="Andreopoulos B."/>
            <person name="Lu D."/>
            <person name="Skrede I."/>
            <person name="Drula E."/>
            <person name="Henrissat B."/>
            <person name="Morin E."/>
            <person name="Kohler A."/>
            <person name="Barry K."/>
            <person name="LaButti K."/>
            <person name="Morin E."/>
            <person name="Salamov A."/>
            <person name="Lipzen A."/>
            <person name="Mereny Z."/>
            <person name="Hegedus B."/>
            <person name="Baldrian P."/>
            <person name="Stursova M."/>
            <person name="Weitz H."/>
            <person name="Taylor A."/>
            <person name="Grigoriev I.V."/>
            <person name="Nagy L.G."/>
            <person name="Martin F."/>
            <person name="Kauserud H."/>
        </authorList>
    </citation>
    <scope>NUCLEOTIDE SEQUENCE</scope>
    <source>
        <strain evidence="1">CBHHK188m</strain>
    </source>
</reference>